<proteinExistence type="predicted"/>
<evidence type="ECO:0000313" key="8">
    <source>
        <dbReference type="Proteomes" id="UP000761534"/>
    </source>
</evidence>
<evidence type="ECO:0000256" key="4">
    <source>
        <dbReference type="SAM" id="MobiDB-lite"/>
    </source>
</evidence>
<keyword evidence="3" id="KW-0131">Cell cycle</keyword>
<dbReference type="PANTHER" id="PTHR47807:SF1">
    <property type="entry name" value="PROTEIN TBF1"/>
    <property type="match status" value="1"/>
</dbReference>
<evidence type="ECO:0000259" key="5">
    <source>
        <dbReference type="PROSITE" id="PS50090"/>
    </source>
</evidence>
<dbReference type="InterPro" id="IPR017930">
    <property type="entry name" value="Myb_dom"/>
</dbReference>
<feature type="region of interest" description="Disordered" evidence="4">
    <location>
        <begin position="1"/>
        <end position="137"/>
    </location>
</feature>
<gene>
    <name evidence="7" type="ORF">TRICI_000380</name>
</gene>
<feature type="region of interest" description="Disordered" evidence="4">
    <location>
        <begin position="385"/>
        <end position="472"/>
    </location>
</feature>
<evidence type="ECO:0000313" key="7">
    <source>
        <dbReference type="EMBL" id="KAA8917470.1"/>
    </source>
</evidence>
<dbReference type="PANTHER" id="PTHR47807">
    <property type="entry name" value="PROTEIN TBF1"/>
    <property type="match status" value="1"/>
</dbReference>
<dbReference type="InterPro" id="IPR013867">
    <property type="entry name" value="Telomere_rpt-bd_fac_dimer_dom"/>
</dbReference>
<dbReference type="FunFam" id="1.10.10.60:FF:000137">
    <property type="entry name" value="MYB DNA binding protein"/>
    <property type="match status" value="1"/>
</dbReference>
<evidence type="ECO:0000256" key="1">
    <source>
        <dbReference type="ARBA" id="ARBA00023125"/>
    </source>
</evidence>
<organism evidence="7 8">
    <name type="scientific">Trichomonascus ciferrii</name>
    <dbReference type="NCBI Taxonomy" id="44093"/>
    <lineage>
        <taxon>Eukaryota</taxon>
        <taxon>Fungi</taxon>
        <taxon>Dikarya</taxon>
        <taxon>Ascomycota</taxon>
        <taxon>Saccharomycotina</taxon>
        <taxon>Dipodascomycetes</taxon>
        <taxon>Dipodascales</taxon>
        <taxon>Trichomonascaceae</taxon>
        <taxon>Trichomonascus</taxon>
        <taxon>Trichomonascus ciferrii complex</taxon>
    </lineage>
</organism>
<keyword evidence="2" id="KW-0539">Nucleus</keyword>
<feature type="region of interest" description="Disordered" evidence="4">
    <location>
        <begin position="542"/>
        <end position="633"/>
    </location>
</feature>
<feature type="compositionally biased region" description="Polar residues" evidence="4">
    <location>
        <begin position="609"/>
        <end position="618"/>
    </location>
</feature>
<dbReference type="InterPro" id="IPR001005">
    <property type="entry name" value="SANT/Myb"/>
</dbReference>
<keyword evidence="8" id="KW-1185">Reference proteome</keyword>
<dbReference type="AlphaFoldDB" id="A0A642VDK7"/>
<dbReference type="PROSITE" id="PS50090">
    <property type="entry name" value="MYB_LIKE"/>
    <property type="match status" value="1"/>
</dbReference>
<dbReference type="CDD" id="cd11660">
    <property type="entry name" value="SANT_TRF"/>
    <property type="match status" value="1"/>
</dbReference>
<dbReference type="VEuPathDB" id="FungiDB:TRICI_000380"/>
<keyword evidence="1" id="KW-0238">DNA-binding</keyword>
<dbReference type="InterPro" id="IPR009057">
    <property type="entry name" value="Homeodomain-like_sf"/>
</dbReference>
<dbReference type="InterPro" id="IPR052833">
    <property type="entry name" value="Telomeric_DNA-bd_trans-reg"/>
</dbReference>
<feature type="compositionally biased region" description="Low complexity" evidence="4">
    <location>
        <begin position="108"/>
        <end position="120"/>
    </location>
</feature>
<dbReference type="OrthoDB" id="3366990at2759"/>
<evidence type="ECO:0000259" key="6">
    <source>
        <dbReference type="PROSITE" id="PS51294"/>
    </source>
</evidence>
<dbReference type="GO" id="GO:0003691">
    <property type="term" value="F:double-stranded telomeric DNA binding"/>
    <property type="evidence" value="ECO:0007669"/>
    <property type="project" value="TreeGrafter"/>
</dbReference>
<accession>A0A642VDK7</accession>
<feature type="compositionally biased region" description="Pro residues" evidence="4">
    <location>
        <begin position="584"/>
        <end position="594"/>
    </location>
</feature>
<feature type="compositionally biased region" description="Polar residues" evidence="4">
    <location>
        <begin position="458"/>
        <end position="468"/>
    </location>
</feature>
<feature type="compositionally biased region" description="Low complexity" evidence="4">
    <location>
        <begin position="127"/>
        <end position="136"/>
    </location>
</feature>
<name>A0A642VDK7_9ASCO</name>
<dbReference type="Proteomes" id="UP000761534">
    <property type="component" value="Unassembled WGS sequence"/>
</dbReference>
<protein>
    <submittedName>
        <fullName evidence="7">Uncharacterized protein</fullName>
    </submittedName>
</protein>
<dbReference type="SUPFAM" id="SSF46689">
    <property type="entry name" value="Homeodomain-like"/>
    <property type="match status" value="1"/>
</dbReference>
<feature type="compositionally biased region" description="Low complexity" evidence="4">
    <location>
        <begin position="557"/>
        <end position="583"/>
    </location>
</feature>
<dbReference type="EMBL" id="SWFS01000033">
    <property type="protein sequence ID" value="KAA8917470.1"/>
    <property type="molecule type" value="Genomic_DNA"/>
</dbReference>
<dbReference type="PROSITE" id="PS51294">
    <property type="entry name" value="HTH_MYB"/>
    <property type="match status" value="1"/>
</dbReference>
<dbReference type="Gene3D" id="1.10.10.60">
    <property type="entry name" value="Homeodomain-like"/>
    <property type="match status" value="1"/>
</dbReference>
<feature type="domain" description="HTH myb-type" evidence="6">
    <location>
        <begin position="471"/>
        <end position="523"/>
    </location>
</feature>
<evidence type="ECO:0000256" key="3">
    <source>
        <dbReference type="ARBA" id="ARBA00023306"/>
    </source>
</evidence>
<feature type="domain" description="Myb-like" evidence="5">
    <location>
        <begin position="466"/>
        <end position="527"/>
    </location>
</feature>
<feature type="compositionally biased region" description="Polar residues" evidence="4">
    <location>
        <begin position="433"/>
        <end position="445"/>
    </location>
</feature>
<dbReference type="SMART" id="SM00717">
    <property type="entry name" value="SANT"/>
    <property type="match status" value="1"/>
</dbReference>
<dbReference type="Pfam" id="PF08558">
    <property type="entry name" value="TRF"/>
    <property type="match status" value="1"/>
</dbReference>
<sequence length="815" mass="90489">MSEEPSAPSADKEGSSSGSAAGTKHALDDTADADIQQQTKRRNVDEENDDDAMLDFAADEQLRFLAQHLESVDDGESSHHQPQQEPQLHVEEPAAAAAPRDPSPEPQPQQQQKSPESEQPVVEAPKSSSSRSANASDPHVQLCVNSLPVLDNLATQILMILARGSSSQDTLLKAVVEPESSEGVAFRRMLDVFEQVKRIYTTEPFLVPPEVDETIAKTGKQRAILQRANLTTFVCAIFGSTQVGFFHLNKYFIDAFVGENGRLLKSQGALYLELKTQAYISAMKQDQQEEPLEETLNELFPDDIDKMLLERKTRSRALVPSEIDFANRCRKRRENLQAESSADELSEKYDWLNFVRDLHDYVAKNIAQLVNENACRCDLDAPENKSPLGPEHTNNRPSYHVWHSQISNRRRPEPRNNRAASVVKQPHADSTSDQHGTATAHNSARTAVGGGGGGGHAPSTTSSRTGTQYHRRPWTREEEAALMHGLEKVQGAHWSQILELHGAGGTISEVLKDRTQVQLKDKARNLKLYFIKGGHEIPPVLKYVTGDNSRRGKKKAAATTTTSNTTTTNGEASPATTATSTPAPATPVQPPAAPQPSSSAEMIDPELESQLQKDQQQPPADHNQVPADDHDTTTSTTNIEELLQSVGDFINSRSKPYNNDNDNDENVSKALILNPERSEPWCSAPEISQHVRNLVCKYPPIRRTYRDMAENSDPGDEEHTVTYQAVDPEAYMVNASRGHEFTPRNFKEAMSYHDREEWKAACDSEMEAHHISRKWELCPLPKSKKATGCKWVMKIKYNQDGIVDKYKSRLVAQGS</sequence>
<dbReference type="GO" id="GO:0010833">
    <property type="term" value="P:telomere maintenance via telomere lengthening"/>
    <property type="evidence" value="ECO:0007669"/>
    <property type="project" value="TreeGrafter"/>
</dbReference>
<comment type="caution">
    <text evidence="7">The sequence shown here is derived from an EMBL/GenBank/DDBJ whole genome shotgun (WGS) entry which is preliminary data.</text>
</comment>
<dbReference type="GO" id="GO:0042803">
    <property type="term" value="F:protein homodimerization activity"/>
    <property type="evidence" value="ECO:0007669"/>
    <property type="project" value="InterPro"/>
</dbReference>
<evidence type="ECO:0000256" key="2">
    <source>
        <dbReference type="ARBA" id="ARBA00023242"/>
    </source>
</evidence>
<reference evidence="7" key="1">
    <citation type="journal article" date="2019" name="G3 (Bethesda)">
        <title>Genome Assemblies of Two Rare Opportunistic Yeast Pathogens: Diutina rugosa (syn. Candida rugosa) and Trichomonascus ciferrii (syn. Candida ciferrii).</title>
        <authorList>
            <person name="Mixao V."/>
            <person name="Saus E."/>
            <person name="Hansen A.P."/>
            <person name="Lass-Florl C."/>
            <person name="Gabaldon T."/>
        </authorList>
    </citation>
    <scope>NUCLEOTIDE SEQUENCE</scope>
    <source>
        <strain evidence="7">CBS 4856</strain>
    </source>
</reference>